<sequence length="121" mass="13492">MSTKAYRVSNQFHCSVVVSCFRRFDRTDFTFKEASFAAINPKIQSAIGVGPTAARVTGDNVSTAINDIDYSTAFELRDISICNDKNNDKDIYFSIDDGEENSVHEDEFDSKESVPSTDNND</sequence>
<accession>A0A1D2V8Q1</accession>
<dbReference type="InParanoid" id="A0A1D2V8Q1"/>
<evidence type="ECO:0000313" key="3">
    <source>
        <dbReference type="Proteomes" id="UP000095038"/>
    </source>
</evidence>
<dbReference type="Proteomes" id="UP000095038">
    <property type="component" value="Unassembled WGS sequence"/>
</dbReference>
<keyword evidence="3" id="KW-1185">Reference proteome</keyword>
<organism evidence="2 3">
    <name type="scientific">Ascoidea rubescens DSM 1968</name>
    <dbReference type="NCBI Taxonomy" id="1344418"/>
    <lineage>
        <taxon>Eukaryota</taxon>
        <taxon>Fungi</taxon>
        <taxon>Dikarya</taxon>
        <taxon>Ascomycota</taxon>
        <taxon>Saccharomycotina</taxon>
        <taxon>Saccharomycetes</taxon>
        <taxon>Ascoideaceae</taxon>
        <taxon>Ascoidea</taxon>
    </lineage>
</organism>
<dbReference type="RefSeq" id="XP_020044286.1">
    <property type="nucleotide sequence ID" value="XM_020192136.1"/>
</dbReference>
<gene>
    <name evidence="2" type="ORF">ASCRUDRAFT_72983</name>
</gene>
<dbReference type="AlphaFoldDB" id="A0A1D2V8Q1"/>
<dbReference type="EMBL" id="KV454496">
    <property type="protein sequence ID" value="ODV57979.1"/>
    <property type="molecule type" value="Genomic_DNA"/>
</dbReference>
<proteinExistence type="predicted"/>
<evidence type="ECO:0000313" key="2">
    <source>
        <dbReference type="EMBL" id="ODV57979.1"/>
    </source>
</evidence>
<dbReference type="PROSITE" id="PS51257">
    <property type="entry name" value="PROKAR_LIPOPROTEIN"/>
    <property type="match status" value="1"/>
</dbReference>
<feature type="region of interest" description="Disordered" evidence="1">
    <location>
        <begin position="98"/>
        <end position="121"/>
    </location>
</feature>
<protein>
    <submittedName>
        <fullName evidence="2">Uncharacterized protein</fullName>
    </submittedName>
</protein>
<dbReference type="GeneID" id="30965772"/>
<name>A0A1D2V8Q1_9ASCO</name>
<reference evidence="3" key="1">
    <citation type="submission" date="2016-05" db="EMBL/GenBank/DDBJ databases">
        <title>Comparative genomics of biotechnologically important yeasts.</title>
        <authorList>
            <consortium name="DOE Joint Genome Institute"/>
            <person name="Riley R."/>
            <person name="Haridas S."/>
            <person name="Wolfe K.H."/>
            <person name="Lopes M.R."/>
            <person name="Hittinger C.T."/>
            <person name="Goker M."/>
            <person name="Salamov A."/>
            <person name="Wisecaver J."/>
            <person name="Long T.M."/>
            <person name="Aerts A.L."/>
            <person name="Barry K."/>
            <person name="Choi C."/>
            <person name="Clum A."/>
            <person name="Coughlan A.Y."/>
            <person name="Deshpande S."/>
            <person name="Douglass A.P."/>
            <person name="Hanson S.J."/>
            <person name="Klenk H.-P."/>
            <person name="Labutti K."/>
            <person name="Lapidus A."/>
            <person name="Lindquist E."/>
            <person name="Lipzen A."/>
            <person name="Meier-Kolthoff J.P."/>
            <person name="Ohm R.A."/>
            <person name="Otillar R.P."/>
            <person name="Pangilinan J."/>
            <person name="Peng Y."/>
            <person name="Rokas A."/>
            <person name="Rosa C.A."/>
            <person name="Scheuner C."/>
            <person name="Sibirny A.A."/>
            <person name="Slot J.C."/>
            <person name="Stielow J.B."/>
            <person name="Sun H."/>
            <person name="Kurtzman C.P."/>
            <person name="Blackwell M."/>
            <person name="Grigoriev I.V."/>
            <person name="Jeffries T.W."/>
        </authorList>
    </citation>
    <scope>NUCLEOTIDE SEQUENCE [LARGE SCALE GENOMIC DNA]</scope>
    <source>
        <strain evidence="3">DSM 1968</strain>
    </source>
</reference>
<evidence type="ECO:0000256" key="1">
    <source>
        <dbReference type="SAM" id="MobiDB-lite"/>
    </source>
</evidence>